<keyword evidence="2" id="KW-0732">Signal</keyword>
<organism evidence="3 4">
    <name type="scientific">Ceratocystis fimbriata CBS 114723</name>
    <dbReference type="NCBI Taxonomy" id="1035309"/>
    <lineage>
        <taxon>Eukaryota</taxon>
        <taxon>Fungi</taxon>
        <taxon>Dikarya</taxon>
        <taxon>Ascomycota</taxon>
        <taxon>Pezizomycotina</taxon>
        <taxon>Sordariomycetes</taxon>
        <taxon>Hypocreomycetidae</taxon>
        <taxon>Microascales</taxon>
        <taxon>Ceratocystidaceae</taxon>
        <taxon>Ceratocystis</taxon>
    </lineage>
</organism>
<dbReference type="InterPro" id="IPR051057">
    <property type="entry name" value="PI-PLC_domain"/>
</dbReference>
<dbReference type="EMBL" id="APWK03000052">
    <property type="protein sequence ID" value="PHH52985.1"/>
    <property type="molecule type" value="Genomic_DNA"/>
</dbReference>
<dbReference type="SUPFAM" id="SSF51695">
    <property type="entry name" value="PLC-like phosphodiesterases"/>
    <property type="match status" value="1"/>
</dbReference>
<dbReference type="Gene3D" id="3.20.20.190">
    <property type="entry name" value="Phosphatidylinositol (PI) phosphodiesterase"/>
    <property type="match status" value="1"/>
</dbReference>
<sequence length="686" mass="76352">MNLILLLATALWTAPPIRVHAFEEVRPVFHSVYNTTMNLTRATWEDTRMLALVMNHSTVDSLSSPSDCRGPNLTQSCFWYTQAAAIQSCYNEPATPMRNPEKRVIFGERKFSGTAYFSVINGTPYTMRLLKAESKWTDIPSGSAIQVLVQFGGRNNHRGSGEVVYELVGSQDRTFKFRAYIDPQPRPYGSLHVMDVVHTDLPTQDVSNGDTIKLKFPGPGVRGRAMQWALVGSDLDGYWTSQNPPVAWMQASRYVIGDRKLKHVCMPGSHNAGMSTINSRTTFVTPSNAQNQILDIYQQLVRGSRWLDIRPCVGNSSNYMLCHYSNRFGANGISLNDAISQINLFMAEFPGELILIDLNADSAYDTSRGYSRLTSSQWDYVISHFQNIEQPCRIAGNLSETTMDAFIGDGKGCVATLKRSPIPQTNESFYGIYNENALPRFNIWSNTGSHTEMAIDQVRKLQTHRAIGHESDPSTQDTFHILSWFITPPPLTYRRAWRYKQIVNHAGEALSTLSSFGMSEFSPYSFPNVLYVDALGMPHGGLAAGAFASRDQKFEASTPHMAAMAMAINYAIVSRNCYVGGHQISQGWQTMPDVLETLSLGGASETQGVQEVPEIQDVQQTQDAQEPQESQEGQNALEMQEFQQVHEAQDIQETQEAPEMQEIQQTQDSQEVQGTQGAPGTQDAGT</sequence>
<feature type="signal peptide" evidence="2">
    <location>
        <begin position="1"/>
        <end position="21"/>
    </location>
</feature>
<keyword evidence="4" id="KW-1185">Reference proteome</keyword>
<dbReference type="OrthoDB" id="1046782at2759"/>
<evidence type="ECO:0000256" key="1">
    <source>
        <dbReference type="SAM" id="MobiDB-lite"/>
    </source>
</evidence>
<dbReference type="PROSITE" id="PS50007">
    <property type="entry name" value="PIPLC_X_DOMAIN"/>
    <property type="match status" value="1"/>
</dbReference>
<accession>A0A2C5X3E9</accession>
<dbReference type="GO" id="GO:0008081">
    <property type="term" value="F:phosphoric diester hydrolase activity"/>
    <property type="evidence" value="ECO:0007669"/>
    <property type="project" value="InterPro"/>
</dbReference>
<dbReference type="GO" id="GO:0006629">
    <property type="term" value="P:lipid metabolic process"/>
    <property type="evidence" value="ECO:0007669"/>
    <property type="project" value="InterPro"/>
</dbReference>
<comment type="caution">
    <text evidence="3">The sequence shown here is derived from an EMBL/GenBank/DDBJ whole genome shotgun (WGS) entry which is preliminary data.</text>
</comment>
<dbReference type="PANTHER" id="PTHR13593:SF143">
    <property type="entry name" value="PHOSPHATIDYLINOSITOL-SPECIFIC PHOSPHOLIPASE C X DOMAIN-CONTAINING PROTEIN"/>
    <property type="match status" value="1"/>
</dbReference>
<evidence type="ECO:0000313" key="3">
    <source>
        <dbReference type="EMBL" id="PHH52985.1"/>
    </source>
</evidence>
<dbReference type="PANTHER" id="PTHR13593">
    <property type="match status" value="1"/>
</dbReference>
<evidence type="ECO:0000256" key="2">
    <source>
        <dbReference type="SAM" id="SignalP"/>
    </source>
</evidence>
<reference evidence="3 4" key="2">
    <citation type="journal article" date="2013" name="IMA Fungus">
        <title>IMA Genome-F 1: Ceratocystis fimbriata: Draft nuclear genome sequence for the plant pathogen, Ceratocystis fimbriata.</title>
        <authorList>
            <person name="Wilken P.M."/>
            <person name="Steenkamp E.T."/>
            <person name="Wingfield M.J."/>
            <person name="de Beer Z.W."/>
            <person name="Wingfield B.D."/>
        </authorList>
    </citation>
    <scope>NUCLEOTIDE SEQUENCE [LARGE SCALE GENOMIC DNA]</scope>
    <source>
        <strain evidence="3 4">CBS 114723</strain>
    </source>
</reference>
<dbReference type="AlphaFoldDB" id="A0A2C5X3E9"/>
<feature type="compositionally biased region" description="Polar residues" evidence="1">
    <location>
        <begin position="618"/>
        <end position="634"/>
    </location>
</feature>
<dbReference type="InterPro" id="IPR017946">
    <property type="entry name" value="PLC-like_Pdiesterase_TIM-brl"/>
</dbReference>
<protein>
    <recommendedName>
        <fullName evidence="5">PLC-like phosphodiesterase</fullName>
    </recommendedName>
</protein>
<evidence type="ECO:0000313" key="4">
    <source>
        <dbReference type="Proteomes" id="UP000222788"/>
    </source>
</evidence>
<gene>
    <name evidence="3" type="ORF">CFIMG_008310RA00001</name>
</gene>
<feature type="chain" id="PRO_5012519026" description="PLC-like phosphodiesterase" evidence="2">
    <location>
        <begin position="22"/>
        <end position="686"/>
    </location>
</feature>
<dbReference type="Pfam" id="PF26146">
    <property type="entry name" value="PI-PLC_X"/>
    <property type="match status" value="1"/>
</dbReference>
<feature type="region of interest" description="Disordered" evidence="1">
    <location>
        <begin position="618"/>
        <end position="686"/>
    </location>
</feature>
<name>A0A2C5X3E9_9PEZI</name>
<feature type="compositionally biased region" description="Polar residues" evidence="1">
    <location>
        <begin position="662"/>
        <end position="686"/>
    </location>
</feature>
<proteinExistence type="predicted"/>
<dbReference type="Proteomes" id="UP000222788">
    <property type="component" value="Unassembled WGS sequence"/>
</dbReference>
<reference evidence="3 4" key="1">
    <citation type="journal article" date="2013" name="Fungal Biol.">
        <title>Analysis of microsatellite markers in the genome of the plant pathogen Ceratocystis fimbriata.</title>
        <authorList>
            <person name="Simpson M.C."/>
            <person name="Wilken P.M."/>
            <person name="Coetzee M.P."/>
            <person name="Wingfield M.J."/>
            <person name="Wingfield B.D."/>
        </authorList>
    </citation>
    <scope>NUCLEOTIDE SEQUENCE [LARGE SCALE GENOMIC DNA]</scope>
    <source>
        <strain evidence="3 4">CBS 114723</strain>
    </source>
</reference>
<evidence type="ECO:0008006" key="5">
    <source>
        <dbReference type="Google" id="ProtNLM"/>
    </source>
</evidence>